<name>A0A4R6Z6P6_9GAMM</name>
<evidence type="ECO:0000256" key="1">
    <source>
        <dbReference type="SAM" id="SignalP"/>
    </source>
</evidence>
<evidence type="ECO:0000313" key="2">
    <source>
        <dbReference type="EMBL" id="TDR47440.1"/>
    </source>
</evidence>
<keyword evidence="3" id="KW-1185">Reference proteome</keyword>
<dbReference type="RefSeq" id="WP_133817162.1">
    <property type="nucleotide sequence ID" value="NZ_SNZH01000002.1"/>
</dbReference>
<organism evidence="2 3">
    <name type="scientific">Tahibacter aquaticus</name>
    <dbReference type="NCBI Taxonomy" id="520092"/>
    <lineage>
        <taxon>Bacteria</taxon>
        <taxon>Pseudomonadati</taxon>
        <taxon>Pseudomonadota</taxon>
        <taxon>Gammaproteobacteria</taxon>
        <taxon>Lysobacterales</taxon>
        <taxon>Rhodanobacteraceae</taxon>
        <taxon>Tahibacter</taxon>
    </lineage>
</organism>
<protein>
    <submittedName>
        <fullName evidence="2">Uncharacterized protein</fullName>
    </submittedName>
</protein>
<dbReference type="AlphaFoldDB" id="A0A4R6Z6P6"/>
<feature type="signal peptide" evidence="1">
    <location>
        <begin position="1"/>
        <end position="20"/>
    </location>
</feature>
<accession>A0A4R6Z6P6</accession>
<gene>
    <name evidence="2" type="ORF">DFR29_10299</name>
</gene>
<comment type="caution">
    <text evidence="2">The sequence shown here is derived from an EMBL/GenBank/DDBJ whole genome shotgun (WGS) entry which is preliminary data.</text>
</comment>
<dbReference type="Proteomes" id="UP000295293">
    <property type="component" value="Unassembled WGS sequence"/>
</dbReference>
<dbReference type="EMBL" id="SNZH01000002">
    <property type="protein sequence ID" value="TDR47440.1"/>
    <property type="molecule type" value="Genomic_DNA"/>
</dbReference>
<reference evidence="2 3" key="1">
    <citation type="submission" date="2019-03" db="EMBL/GenBank/DDBJ databases">
        <title>Genomic Encyclopedia of Type Strains, Phase IV (KMG-IV): sequencing the most valuable type-strain genomes for metagenomic binning, comparative biology and taxonomic classification.</title>
        <authorList>
            <person name="Goeker M."/>
        </authorList>
    </citation>
    <scope>NUCLEOTIDE SEQUENCE [LARGE SCALE GENOMIC DNA]</scope>
    <source>
        <strain evidence="2 3">DSM 21667</strain>
    </source>
</reference>
<feature type="chain" id="PRO_5020378106" evidence="1">
    <location>
        <begin position="21"/>
        <end position="453"/>
    </location>
</feature>
<proteinExistence type="predicted"/>
<sequence length="453" mass="48831">MVKQCLFTTLAWAMAATAQAQSWSSFINASPVFRSTLAPEHGLALDDAGAVFVQGMDWREVSGTEFSHLYALNDQGGHAYMWGLVGRSGWTDSSFVSRGFHAFRGERVAWYETGPAAQPFDLIWAFPQGSHYGTELRLQRLGGDEVIDVAGDGSGGVLVVRRRGEFGPSGPLPHYTLARYAGGSNWPQWEQPIGHCAPGELELTRERIDFALDAHNPSASAVHLLGRCDTGFGNPDLHFVQRFDLDGTSSGYWDFNSGVSQADIVAWHRLGGGAWLLEQAVGVAGGERQLLVADAQHGVQPLPWWSGAPLQVDAVERGALVSAPPWPGSPDQIVASVRRGDGLPSPPAQLTDLRFHPGLAQISAQDAQWSSDAFGNRVLVYRNLAPADDSITIAAYGQDTALLSQRLIDRVPADARAQLRPAGASGDIVLAIDRQHEDGREGIQLLRFSAANP</sequence>
<keyword evidence="1" id="KW-0732">Signal</keyword>
<evidence type="ECO:0000313" key="3">
    <source>
        <dbReference type="Proteomes" id="UP000295293"/>
    </source>
</evidence>